<comment type="caution">
    <text evidence="2">The sequence shown here is derived from an EMBL/GenBank/DDBJ whole genome shotgun (WGS) entry which is preliminary data.</text>
</comment>
<protein>
    <recommendedName>
        <fullName evidence="4">Methyltransferase domain-containing protein</fullName>
    </recommendedName>
</protein>
<proteinExistence type="predicted"/>
<keyword evidence="3" id="KW-1185">Reference proteome</keyword>
<sequence length="277" mass="31899">MMYDENFDSRPLPSPESIDRDNDNTHVEEDLTLNTTLPRKKGRKLERKRHGARNQDRHKNFVKWIMGKFDLSSSTVPEMSPTEYSATSSLHILDVAGGKGEVSARLTMCQRQRVVMVDPRPANVVDCFETSVLPKIPNKWQQKLEHQRQDDADFLQKVINGRFRQLVTTFDEVSLSTCFDLQSSIENASLLLGLHADGATEAIVDAALRYNKPFVVVPCCVFPNFFPHRVIYDEGNRAVRVRSHDQFCRYLRDKDPRFVMEELPFAGRNIAIWWDGK</sequence>
<reference evidence="2" key="2">
    <citation type="submission" date="2021-04" db="EMBL/GenBank/DDBJ databases">
        <authorList>
            <person name="Podell S."/>
        </authorList>
    </citation>
    <scope>NUCLEOTIDE SEQUENCE</scope>
    <source>
        <strain evidence="2">Hildebrandi</strain>
    </source>
</reference>
<dbReference type="PANTHER" id="PTHR36971">
    <property type="entry name" value="UNNAMED PRODUCT"/>
    <property type="match status" value="1"/>
</dbReference>
<dbReference type="Proteomes" id="UP000693970">
    <property type="component" value="Unassembled WGS sequence"/>
</dbReference>
<dbReference type="OrthoDB" id="7459479at2759"/>
<dbReference type="AlphaFoldDB" id="A0A9K3Q687"/>
<reference evidence="2" key="1">
    <citation type="journal article" date="2021" name="Sci. Rep.">
        <title>Diploid genomic architecture of Nitzschia inconspicua, an elite biomass production diatom.</title>
        <authorList>
            <person name="Oliver A."/>
            <person name="Podell S."/>
            <person name="Pinowska A."/>
            <person name="Traller J.C."/>
            <person name="Smith S.R."/>
            <person name="McClure R."/>
            <person name="Beliaev A."/>
            <person name="Bohutskyi P."/>
            <person name="Hill E.A."/>
            <person name="Rabines A."/>
            <person name="Zheng H."/>
            <person name="Allen L.Z."/>
            <person name="Kuo A."/>
            <person name="Grigoriev I.V."/>
            <person name="Allen A.E."/>
            <person name="Hazlebeck D."/>
            <person name="Allen E.E."/>
        </authorList>
    </citation>
    <scope>NUCLEOTIDE SEQUENCE</scope>
    <source>
        <strain evidence="2">Hildebrandi</strain>
    </source>
</reference>
<dbReference type="EMBL" id="JAGRRH010000005">
    <property type="protein sequence ID" value="KAG7369884.1"/>
    <property type="molecule type" value="Genomic_DNA"/>
</dbReference>
<name>A0A9K3Q687_9STRA</name>
<evidence type="ECO:0008006" key="4">
    <source>
        <dbReference type="Google" id="ProtNLM"/>
    </source>
</evidence>
<feature type="compositionally biased region" description="Basic residues" evidence="1">
    <location>
        <begin position="38"/>
        <end position="52"/>
    </location>
</feature>
<feature type="compositionally biased region" description="Basic and acidic residues" evidence="1">
    <location>
        <begin position="17"/>
        <end position="29"/>
    </location>
</feature>
<feature type="region of interest" description="Disordered" evidence="1">
    <location>
        <begin position="1"/>
        <end position="56"/>
    </location>
</feature>
<dbReference type="PANTHER" id="PTHR36971:SF1">
    <property type="entry name" value="METHYLTRANSFERASE DOMAIN-CONTAINING PROTEIN"/>
    <property type="match status" value="1"/>
</dbReference>
<evidence type="ECO:0000256" key="1">
    <source>
        <dbReference type="SAM" id="MobiDB-lite"/>
    </source>
</evidence>
<accession>A0A9K3Q687</accession>
<evidence type="ECO:0000313" key="3">
    <source>
        <dbReference type="Proteomes" id="UP000693970"/>
    </source>
</evidence>
<organism evidence="2 3">
    <name type="scientific">Nitzschia inconspicua</name>
    <dbReference type="NCBI Taxonomy" id="303405"/>
    <lineage>
        <taxon>Eukaryota</taxon>
        <taxon>Sar</taxon>
        <taxon>Stramenopiles</taxon>
        <taxon>Ochrophyta</taxon>
        <taxon>Bacillariophyta</taxon>
        <taxon>Bacillariophyceae</taxon>
        <taxon>Bacillariophycidae</taxon>
        <taxon>Bacillariales</taxon>
        <taxon>Bacillariaceae</taxon>
        <taxon>Nitzschia</taxon>
    </lineage>
</organism>
<evidence type="ECO:0000313" key="2">
    <source>
        <dbReference type="EMBL" id="KAG7369884.1"/>
    </source>
</evidence>
<gene>
    <name evidence="2" type="ORF">IV203_027630</name>
</gene>